<dbReference type="GO" id="GO:0005886">
    <property type="term" value="C:plasma membrane"/>
    <property type="evidence" value="ECO:0007669"/>
    <property type="project" value="TreeGrafter"/>
</dbReference>
<dbReference type="GO" id="GO:0004630">
    <property type="term" value="F:phospholipase D activity"/>
    <property type="evidence" value="ECO:0007669"/>
    <property type="project" value="TreeGrafter"/>
</dbReference>
<dbReference type="EMBL" id="JAVYJV010000010">
    <property type="protein sequence ID" value="KAK4360481.1"/>
    <property type="molecule type" value="Genomic_DNA"/>
</dbReference>
<dbReference type="Gene3D" id="3.30.870.10">
    <property type="entry name" value="Endonuclease Chain A"/>
    <property type="match status" value="1"/>
</dbReference>
<reference evidence="3" key="1">
    <citation type="submission" date="2023-12" db="EMBL/GenBank/DDBJ databases">
        <title>Genome assembly of Anisodus tanguticus.</title>
        <authorList>
            <person name="Wang Y.-J."/>
        </authorList>
    </citation>
    <scope>NUCLEOTIDE SEQUENCE</scope>
    <source>
        <strain evidence="3">KB-2021</strain>
        <tissue evidence="3">Leaf</tissue>
    </source>
</reference>
<evidence type="ECO:0000313" key="4">
    <source>
        <dbReference type="Proteomes" id="UP001291623"/>
    </source>
</evidence>
<organism evidence="3 4">
    <name type="scientific">Anisodus tanguticus</name>
    <dbReference type="NCBI Taxonomy" id="243964"/>
    <lineage>
        <taxon>Eukaryota</taxon>
        <taxon>Viridiplantae</taxon>
        <taxon>Streptophyta</taxon>
        <taxon>Embryophyta</taxon>
        <taxon>Tracheophyta</taxon>
        <taxon>Spermatophyta</taxon>
        <taxon>Magnoliopsida</taxon>
        <taxon>eudicotyledons</taxon>
        <taxon>Gunneridae</taxon>
        <taxon>Pentapetalae</taxon>
        <taxon>asterids</taxon>
        <taxon>lamiids</taxon>
        <taxon>Solanales</taxon>
        <taxon>Solanaceae</taxon>
        <taxon>Solanoideae</taxon>
        <taxon>Hyoscyameae</taxon>
        <taxon>Anisodus</taxon>
    </lineage>
</organism>
<dbReference type="Proteomes" id="UP001291623">
    <property type="component" value="Unassembled WGS sequence"/>
</dbReference>
<dbReference type="InterPro" id="IPR015679">
    <property type="entry name" value="PLipase_D_fam"/>
</dbReference>
<evidence type="ECO:0000256" key="1">
    <source>
        <dbReference type="ARBA" id="ARBA00022737"/>
    </source>
</evidence>
<proteinExistence type="predicted"/>
<dbReference type="PANTHER" id="PTHR18896">
    <property type="entry name" value="PHOSPHOLIPASE D"/>
    <property type="match status" value="1"/>
</dbReference>
<keyword evidence="1" id="KW-0677">Repeat</keyword>
<protein>
    <submittedName>
        <fullName evidence="3">Uncharacterized protein</fullName>
    </submittedName>
</protein>
<gene>
    <name evidence="3" type="ORF">RND71_019433</name>
</gene>
<evidence type="ECO:0000313" key="3">
    <source>
        <dbReference type="EMBL" id="KAK4360481.1"/>
    </source>
</evidence>
<keyword evidence="2" id="KW-0443">Lipid metabolism</keyword>
<dbReference type="GO" id="GO:0009395">
    <property type="term" value="P:phospholipid catabolic process"/>
    <property type="evidence" value="ECO:0007669"/>
    <property type="project" value="TreeGrafter"/>
</dbReference>
<name>A0AAE1RZ40_9SOLA</name>
<evidence type="ECO:0000256" key="2">
    <source>
        <dbReference type="ARBA" id="ARBA00023098"/>
    </source>
</evidence>
<dbReference type="PANTHER" id="PTHR18896:SF86">
    <property type="entry name" value="PHOSPHOLIPASE D DELTA"/>
    <property type="match status" value="1"/>
</dbReference>
<keyword evidence="4" id="KW-1185">Reference proteome</keyword>
<dbReference type="AlphaFoldDB" id="A0AAE1RZ40"/>
<sequence>MFLYCYFLSGADHLVPMELALKIASKTRAKERFCVYVVLPMWPEGDPKTTMQEILYRQSQTMQMMYQVIARELKSMQLLDSHPLDYLNSYCLGNREANAQSSSDAAKVSDSFKFQCFMIYVHAKGMIVDDEGHRDSYGCLSATSLLGKEAAASTGTGSNV</sequence>
<comment type="caution">
    <text evidence="3">The sequence shown here is derived from an EMBL/GenBank/DDBJ whole genome shotgun (WGS) entry which is preliminary data.</text>
</comment>
<dbReference type="SUPFAM" id="SSF56024">
    <property type="entry name" value="Phospholipase D/nuclease"/>
    <property type="match status" value="1"/>
</dbReference>
<accession>A0AAE1RZ40</accession>